<evidence type="ECO:0000256" key="4">
    <source>
        <dbReference type="ARBA" id="ARBA00022801"/>
    </source>
</evidence>
<feature type="binding site" evidence="5">
    <location>
        <begin position="150"/>
        <end position="154"/>
    </location>
    <ligand>
        <name>substrate</name>
    </ligand>
</feature>
<protein>
    <recommendedName>
        <fullName evidence="5">Pimeloyl-[acyl-carrier protein] methyl ester esterase</fullName>
        <ecNumber evidence="5">3.1.1.85</ecNumber>
    </recommendedName>
    <alternativeName>
        <fullName evidence="5">Biotin synthesis protein BioH</fullName>
    </alternativeName>
    <alternativeName>
        <fullName evidence="5">Carboxylesterase BioH</fullName>
    </alternativeName>
</protein>
<dbReference type="PANTHER" id="PTHR43194:SF5">
    <property type="entry name" value="PIMELOYL-[ACYL-CARRIER PROTEIN] METHYL ESTER ESTERASE"/>
    <property type="match status" value="1"/>
</dbReference>
<comment type="subunit">
    <text evidence="5">Monomer.</text>
</comment>
<organism evidence="7 8">
    <name type="scientific">Chitinimonas arctica</name>
    <dbReference type="NCBI Taxonomy" id="2594795"/>
    <lineage>
        <taxon>Bacteria</taxon>
        <taxon>Pseudomonadati</taxon>
        <taxon>Pseudomonadota</taxon>
        <taxon>Betaproteobacteria</taxon>
        <taxon>Neisseriales</taxon>
        <taxon>Chitinibacteraceae</taxon>
        <taxon>Chitinimonas</taxon>
    </lineage>
</organism>
<dbReference type="NCBIfam" id="TIGR01738">
    <property type="entry name" value="bioH"/>
    <property type="match status" value="1"/>
</dbReference>
<dbReference type="Pfam" id="PF12697">
    <property type="entry name" value="Abhydrolase_6"/>
    <property type="match status" value="1"/>
</dbReference>
<dbReference type="InterPro" id="IPR029058">
    <property type="entry name" value="AB_hydrolase_fold"/>
</dbReference>
<comment type="catalytic activity">
    <reaction evidence="5">
        <text>6-carboxyhexanoyl-[ACP] methyl ester + H2O = 6-carboxyhexanoyl-[ACP] + methanol + H(+)</text>
        <dbReference type="Rhea" id="RHEA:42700"/>
        <dbReference type="Rhea" id="RHEA-COMP:9955"/>
        <dbReference type="Rhea" id="RHEA-COMP:10186"/>
        <dbReference type="ChEBI" id="CHEBI:15377"/>
        <dbReference type="ChEBI" id="CHEBI:15378"/>
        <dbReference type="ChEBI" id="CHEBI:17790"/>
        <dbReference type="ChEBI" id="CHEBI:78846"/>
        <dbReference type="ChEBI" id="CHEBI:82735"/>
        <dbReference type="EC" id="3.1.1.85"/>
    </reaction>
</comment>
<feature type="active site" evidence="5">
    <location>
        <position position="241"/>
    </location>
</feature>
<evidence type="ECO:0000256" key="3">
    <source>
        <dbReference type="ARBA" id="ARBA00022756"/>
    </source>
</evidence>
<feature type="binding site" evidence="5">
    <location>
        <position position="241"/>
    </location>
    <ligand>
        <name>substrate</name>
    </ligand>
</feature>
<evidence type="ECO:0000259" key="6">
    <source>
        <dbReference type="Pfam" id="PF12697"/>
    </source>
</evidence>
<dbReference type="GO" id="GO:0090499">
    <property type="term" value="F:pimelyl-[acyl-carrier protein] methyl ester esterase activity"/>
    <property type="evidence" value="ECO:0007669"/>
    <property type="project" value="UniProtKB-EC"/>
</dbReference>
<dbReference type="EMBL" id="CP041730">
    <property type="protein sequence ID" value="QDQ27340.1"/>
    <property type="molecule type" value="Genomic_DNA"/>
</dbReference>
<sequence length="262" mass="28161">MNLNKRKAMSLYIETQGQGEDLVLIHGWGIHGAVWQRVAEHLADSHCVHIVDLPGCGDSGTITPYTLAGLAAALDQAFPLPVHVLGWSLGGAVGMQWALATPDKVRSLSLCASSPCFMQRPDWPHATPAETLQAFAASLADDYAATLDMFLGLQVMGSRDGRTVLRALQASLANRPAPQRQALLDGLDILRNEDLRPCVAELSCPLLLQYGDRDRMTPPAAGQWLEQAGNGQLVMHAGAGHAPFISHEAAFIEAQQRFLASV</sequence>
<evidence type="ECO:0000256" key="2">
    <source>
        <dbReference type="ARBA" id="ARBA00022490"/>
    </source>
</evidence>
<evidence type="ECO:0000256" key="1">
    <source>
        <dbReference type="ARBA" id="ARBA00022487"/>
    </source>
</evidence>
<comment type="pathway">
    <text evidence="5">Cofactor biosynthesis; biotin biosynthesis.</text>
</comment>
<dbReference type="Gene3D" id="3.40.50.1820">
    <property type="entry name" value="alpha/beta hydrolase"/>
    <property type="match status" value="1"/>
</dbReference>
<comment type="similarity">
    <text evidence="5">Belongs to the AB hydrolase superfamily. Carboxylesterase BioH family.</text>
</comment>
<dbReference type="KEGG" id="cari:FNU76_13725"/>
<dbReference type="UniPathway" id="UPA00078"/>
<feature type="active site" evidence="5">
    <location>
        <position position="214"/>
    </location>
</feature>
<evidence type="ECO:0000256" key="5">
    <source>
        <dbReference type="HAMAP-Rule" id="MF_01260"/>
    </source>
</evidence>
<feature type="active site" description="Nucleophile" evidence="5">
    <location>
        <position position="88"/>
    </location>
</feature>
<evidence type="ECO:0000313" key="7">
    <source>
        <dbReference type="EMBL" id="QDQ27340.1"/>
    </source>
</evidence>
<feature type="binding site" evidence="5">
    <location>
        <begin position="88"/>
        <end position="89"/>
    </location>
    <ligand>
        <name>substrate</name>
    </ligand>
</feature>
<keyword evidence="3 5" id="KW-0093">Biotin biosynthesis</keyword>
<dbReference type="PANTHER" id="PTHR43194">
    <property type="entry name" value="HYDROLASE ALPHA/BETA FOLD FAMILY"/>
    <property type="match status" value="1"/>
</dbReference>
<dbReference type="EC" id="3.1.1.85" evidence="5"/>
<name>A0A516SGV6_9NEIS</name>
<comment type="subcellular location">
    <subcellularLocation>
        <location evidence="5">Cytoplasm</location>
    </subcellularLocation>
</comment>
<keyword evidence="8" id="KW-1185">Reference proteome</keyword>
<evidence type="ECO:0000313" key="8">
    <source>
        <dbReference type="Proteomes" id="UP000317550"/>
    </source>
</evidence>
<dbReference type="SUPFAM" id="SSF53474">
    <property type="entry name" value="alpha/beta-Hydrolases"/>
    <property type="match status" value="1"/>
</dbReference>
<accession>A0A516SGV6</accession>
<keyword evidence="2 5" id="KW-0963">Cytoplasm</keyword>
<gene>
    <name evidence="5 7" type="primary">bioH</name>
    <name evidence="7" type="ORF">FNU76_13725</name>
</gene>
<reference evidence="8" key="1">
    <citation type="submission" date="2019-07" db="EMBL/GenBank/DDBJ databases">
        <title>Chitinimonas sp. nov., isolated from Ny-Alesund, arctica soil.</title>
        <authorList>
            <person name="Xu Q."/>
            <person name="Peng F."/>
        </authorList>
    </citation>
    <scope>NUCLEOTIDE SEQUENCE [LARGE SCALE GENOMIC DNA]</scope>
    <source>
        <strain evidence="8">R3-44</strain>
    </source>
</reference>
<dbReference type="OrthoDB" id="2987348at2"/>
<dbReference type="AlphaFoldDB" id="A0A516SGV6"/>
<dbReference type="InterPro" id="IPR000073">
    <property type="entry name" value="AB_hydrolase_1"/>
</dbReference>
<dbReference type="GO" id="GO:0005737">
    <property type="term" value="C:cytoplasm"/>
    <property type="evidence" value="ECO:0007669"/>
    <property type="project" value="UniProtKB-SubCell"/>
</dbReference>
<keyword evidence="4 5" id="KW-0378">Hydrolase</keyword>
<dbReference type="InterPro" id="IPR010076">
    <property type="entry name" value="BioH"/>
</dbReference>
<keyword evidence="1 5" id="KW-0719">Serine esterase</keyword>
<dbReference type="Proteomes" id="UP000317550">
    <property type="component" value="Chromosome"/>
</dbReference>
<comment type="function">
    <text evidence="5">The physiological role of BioH is to remove the methyl group introduced by BioC when the pimeloyl moiety is complete. It allows to synthesize pimeloyl-ACP via the fatty acid synthetic pathway through the hydrolysis of the ester bonds of pimeloyl-ACP esters.</text>
</comment>
<dbReference type="GO" id="GO:0009102">
    <property type="term" value="P:biotin biosynthetic process"/>
    <property type="evidence" value="ECO:0007669"/>
    <property type="project" value="UniProtKB-UniRule"/>
</dbReference>
<feature type="binding site" evidence="5">
    <location>
        <position position="28"/>
    </location>
    <ligand>
        <name>substrate</name>
    </ligand>
</feature>
<dbReference type="InterPro" id="IPR050228">
    <property type="entry name" value="Carboxylesterase_BioH"/>
</dbReference>
<proteinExistence type="inferred from homology"/>
<dbReference type="HAMAP" id="MF_01260">
    <property type="entry name" value="Carboxylester"/>
    <property type="match status" value="1"/>
</dbReference>
<feature type="domain" description="AB hydrolase-1" evidence="6">
    <location>
        <begin position="22"/>
        <end position="254"/>
    </location>
</feature>